<organism evidence="2 3">
    <name type="scientific">Sphingomonas changnyeongensis</name>
    <dbReference type="NCBI Taxonomy" id="2698679"/>
    <lineage>
        <taxon>Bacteria</taxon>
        <taxon>Pseudomonadati</taxon>
        <taxon>Pseudomonadota</taxon>
        <taxon>Alphaproteobacteria</taxon>
        <taxon>Sphingomonadales</taxon>
        <taxon>Sphingomonadaceae</taxon>
        <taxon>Sphingomonas</taxon>
    </lineage>
</organism>
<keyword evidence="3" id="KW-1185">Reference proteome</keyword>
<name>A0A7Z2NYJ9_9SPHN</name>
<proteinExistence type="predicted"/>
<evidence type="ECO:0000313" key="2">
    <source>
        <dbReference type="EMBL" id="QHL91772.1"/>
    </source>
</evidence>
<gene>
    <name evidence="2" type="ORF">GVO57_03585</name>
</gene>
<reference evidence="2 3" key="1">
    <citation type="submission" date="2020-01" db="EMBL/GenBank/DDBJ databases">
        <title>Sphingomonas sp. C33 whole genome sequece.</title>
        <authorList>
            <person name="Park C."/>
        </authorList>
    </citation>
    <scope>NUCLEOTIDE SEQUENCE [LARGE SCALE GENOMIC DNA]</scope>
    <source>
        <strain evidence="2 3">C33</strain>
    </source>
</reference>
<sequence>MDAHVDPERAAFEAFKALPRDVPVAMLNLLRFRDRAEYPAGHARAGDTLSGAEAYRLYGAESGPVFRGVGGTILWSGRPELVLIGPADERWDAAFIARYPTASAFLAMVTDPAYRLAVVHRQAAVMTSRLIRMAVNDAGPTDSFA</sequence>
<dbReference type="KEGG" id="schy:GVO57_03585"/>
<dbReference type="PANTHER" id="PTHR40257:SF1">
    <property type="entry name" value="DUF1330 DOMAIN-CONTAINING PROTEIN"/>
    <property type="match status" value="1"/>
</dbReference>
<dbReference type="SUPFAM" id="SSF54909">
    <property type="entry name" value="Dimeric alpha+beta barrel"/>
    <property type="match status" value="1"/>
</dbReference>
<accession>A0A7Z2NYJ9</accession>
<dbReference type="Proteomes" id="UP000464468">
    <property type="component" value="Chromosome"/>
</dbReference>
<dbReference type="InterPro" id="IPR010753">
    <property type="entry name" value="DUF1330"/>
</dbReference>
<dbReference type="AlphaFoldDB" id="A0A7Z2NYJ9"/>
<dbReference type="InterPro" id="IPR011008">
    <property type="entry name" value="Dimeric_a/b-barrel"/>
</dbReference>
<protein>
    <submittedName>
        <fullName evidence="2">DUF1330 domain-containing protein</fullName>
    </submittedName>
</protein>
<evidence type="ECO:0000313" key="3">
    <source>
        <dbReference type="Proteomes" id="UP000464468"/>
    </source>
</evidence>
<dbReference type="EMBL" id="CP047895">
    <property type="protein sequence ID" value="QHL91772.1"/>
    <property type="molecule type" value="Genomic_DNA"/>
</dbReference>
<dbReference type="PANTHER" id="PTHR40257">
    <property type="match status" value="1"/>
</dbReference>
<dbReference type="Pfam" id="PF07045">
    <property type="entry name" value="DUF1330"/>
    <property type="match status" value="1"/>
</dbReference>
<dbReference type="Gene3D" id="3.30.70.100">
    <property type="match status" value="1"/>
</dbReference>
<dbReference type="RefSeq" id="WP_160593807.1">
    <property type="nucleotide sequence ID" value="NZ_CP047895.1"/>
</dbReference>
<evidence type="ECO:0000259" key="1">
    <source>
        <dbReference type="Pfam" id="PF07045"/>
    </source>
</evidence>
<feature type="domain" description="DUF1330" evidence="1">
    <location>
        <begin position="52"/>
        <end position="127"/>
    </location>
</feature>